<dbReference type="PATRIC" id="fig|859350.6.peg.967"/>
<accession>I3D2S3</accession>
<protein>
    <submittedName>
        <fullName evidence="1">Uncharacterized protein</fullName>
    </submittedName>
</protein>
<reference evidence="1 2" key="1">
    <citation type="journal article" date="2012" name="J. Bacteriol.">
        <title>Genome sequence of "Candidatus Nitrosopumilus salaria" BD31, an ammonia-oxidizing archaeon from the San Francisco Bay estuary.</title>
        <authorList>
            <person name="Mosier A.C."/>
            <person name="Allen E.E."/>
            <person name="Kim M."/>
            <person name="Ferriera S."/>
            <person name="Francis C.A."/>
        </authorList>
    </citation>
    <scope>NUCLEOTIDE SEQUENCE [LARGE SCALE GENOMIC DNA]</scope>
    <source>
        <strain evidence="1 2">BD31</strain>
    </source>
</reference>
<keyword evidence="2" id="KW-1185">Reference proteome</keyword>
<proteinExistence type="predicted"/>
<sequence length="126" mass="15036">MNHVIYSNGDAQKITWVIQNEDSSFVENREHVDMYKDKVTKLQSKYVALHVGLFWGIGTFIIKNEDTVKIKLDEKIMFDQFTNDLKIEDSFIQKRLRFIKQLIDQRKLKIRFELIDQDENIAKNNI</sequence>
<dbReference type="RefSeq" id="WP_008299489.1">
    <property type="nucleotide sequence ID" value="NZ_AEXL02000090.1"/>
</dbReference>
<comment type="caution">
    <text evidence="1">The sequence shown here is derived from an EMBL/GenBank/DDBJ whole genome shotgun (WGS) entry which is preliminary data.</text>
</comment>
<evidence type="ECO:0000313" key="1">
    <source>
        <dbReference type="EMBL" id="EIJ66016.1"/>
    </source>
</evidence>
<dbReference type="EMBL" id="AEXL02000090">
    <property type="protein sequence ID" value="EIJ66016.1"/>
    <property type="molecule type" value="Genomic_DNA"/>
</dbReference>
<dbReference type="InterPro" id="IPR036397">
    <property type="entry name" value="RNaseH_sf"/>
</dbReference>
<name>I3D2S3_9ARCH</name>
<organism evidence="1 2">
    <name type="scientific">Candidatus Nitrosopumilus salarius BD31</name>
    <dbReference type="NCBI Taxonomy" id="859350"/>
    <lineage>
        <taxon>Archaea</taxon>
        <taxon>Nitrososphaerota</taxon>
        <taxon>Nitrososphaeria</taxon>
        <taxon>Nitrosopumilales</taxon>
        <taxon>Nitrosopumilaceae</taxon>
        <taxon>Nitrosopumilus</taxon>
    </lineage>
</organism>
<gene>
    <name evidence="1" type="ORF">BD31_I0041</name>
</gene>
<dbReference type="Gene3D" id="3.30.420.10">
    <property type="entry name" value="Ribonuclease H-like superfamily/Ribonuclease H"/>
    <property type="match status" value="1"/>
</dbReference>
<dbReference type="Proteomes" id="UP000003423">
    <property type="component" value="Unassembled WGS sequence"/>
</dbReference>
<dbReference type="GO" id="GO:0003676">
    <property type="term" value="F:nucleic acid binding"/>
    <property type="evidence" value="ECO:0007669"/>
    <property type="project" value="InterPro"/>
</dbReference>
<dbReference type="AlphaFoldDB" id="I3D2S3"/>
<evidence type="ECO:0000313" key="2">
    <source>
        <dbReference type="Proteomes" id="UP000003423"/>
    </source>
</evidence>
<dbReference type="OrthoDB" id="10964at2157"/>